<name>A0A8S3SPD1_MYTED</name>
<sequence length="522" mass="59379">MRCTPYVLEEYRLEIDRPVKYYTIPIGPRLQQLKEVTTLAKVTTLLDTIPQKRPRAPKKLNLYNEILVNELVKLKDGLQVYNAASKQLEMTRVGLLYMVGDVPGIAKEQNRVQQNALNSCSHCIMQGVTISPFAEIDSESVPSHDGEAKKVSCIRRRNCYSSSSNVEISDARYLDLLKHEGQNEGKKTQTLSTAITQHTGRYGSNHWFRLGLDLQQKNAPVEPMHAIKVVAEHIIKLINGDEDNVKVRAAERACGRSTELCPDAVYRIYAQELFTTGMVRFCIRDMLGEPQRAALVNFMFIGRGIWFHYFLLPSFAPLAPVYKDVWSTKELLDVPYERFNHTLTEAISNNQHPEEQWLLSMLEHSGFLEPLKKAVKCVESSLYPGRYNPVTRHASPEELLGIHAYFKERPVSPLIKTFHHARTPKGSYRDTTIESETQKERGSMVLFNNCVGSISLFFSCSGEDLAFISWFGYLDYDTGSRCYFVKTSRNFPNCVVPVKDVSAPLLYAEENGVIWIPKLPDL</sequence>
<evidence type="ECO:0000313" key="1">
    <source>
        <dbReference type="EMBL" id="CAG2223575.1"/>
    </source>
</evidence>
<protein>
    <submittedName>
        <fullName evidence="1">Uncharacterized protein</fullName>
    </submittedName>
</protein>
<dbReference type="OrthoDB" id="6126261at2759"/>
<dbReference type="EMBL" id="CAJPWZ010001790">
    <property type="protein sequence ID" value="CAG2223575.1"/>
    <property type="molecule type" value="Genomic_DNA"/>
</dbReference>
<proteinExistence type="predicted"/>
<evidence type="ECO:0000313" key="2">
    <source>
        <dbReference type="Proteomes" id="UP000683360"/>
    </source>
</evidence>
<dbReference type="AlphaFoldDB" id="A0A8S3SPD1"/>
<gene>
    <name evidence="1" type="ORF">MEDL_36836</name>
</gene>
<organism evidence="1 2">
    <name type="scientific">Mytilus edulis</name>
    <name type="common">Blue mussel</name>
    <dbReference type="NCBI Taxonomy" id="6550"/>
    <lineage>
        <taxon>Eukaryota</taxon>
        <taxon>Metazoa</taxon>
        <taxon>Spiralia</taxon>
        <taxon>Lophotrochozoa</taxon>
        <taxon>Mollusca</taxon>
        <taxon>Bivalvia</taxon>
        <taxon>Autobranchia</taxon>
        <taxon>Pteriomorphia</taxon>
        <taxon>Mytilida</taxon>
        <taxon>Mytiloidea</taxon>
        <taxon>Mytilidae</taxon>
        <taxon>Mytilinae</taxon>
        <taxon>Mytilus</taxon>
    </lineage>
</organism>
<dbReference type="Proteomes" id="UP000683360">
    <property type="component" value="Unassembled WGS sequence"/>
</dbReference>
<keyword evidence="2" id="KW-1185">Reference proteome</keyword>
<comment type="caution">
    <text evidence="1">The sequence shown here is derived from an EMBL/GenBank/DDBJ whole genome shotgun (WGS) entry which is preliminary data.</text>
</comment>
<accession>A0A8S3SPD1</accession>
<reference evidence="1" key="1">
    <citation type="submission" date="2021-03" db="EMBL/GenBank/DDBJ databases">
        <authorList>
            <person name="Bekaert M."/>
        </authorList>
    </citation>
    <scope>NUCLEOTIDE SEQUENCE</scope>
</reference>